<name>A0A0P0NY70_9CAUL</name>
<proteinExistence type="predicted"/>
<dbReference type="PANTHER" id="PTHR46825:SF9">
    <property type="entry name" value="BETA-LACTAMASE-RELATED DOMAIN-CONTAINING PROTEIN"/>
    <property type="match status" value="1"/>
</dbReference>
<dbReference type="SUPFAM" id="SSF56601">
    <property type="entry name" value="beta-lactamase/transpeptidase-like"/>
    <property type="match status" value="1"/>
</dbReference>
<feature type="compositionally biased region" description="Pro residues" evidence="1">
    <location>
        <begin position="238"/>
        <end position="255"/>
    </location>
</feature>
<keyword evidence="2" id="KW-0732">Signal</keyword>
<feature type="region of interest" description="Disordered" evidence="1">
    <location>
        <begin position="350"/>
        <end position="372"/>
    </location>
</feature>
<dbReference type="Gene3D" id="3.40.710.10">
    <property type="entry name" value="DD-peptidase/beta-lactamase superfamily"/>
    <property type="match status" value="1"/>
</dbReference>
<dbReference type="InterPro" id="IPR050491">
    <property type="entry name" value="AmpC-like"/>
</dbReference>
<dbReference type="InterPro" id="IPR012338">
    <property type="entry name" value="Beta-lactam/transpept-like"/>
</dbReference>
<evidence type="ECO:0000259" key="3">
    <source>
        <dbReference type="Pfam" id="PF00144"/>
    </source>
</evidence>
<dbReference type="Proteomes" id="UP000056905">
    <property type="component" value="Chromosome"/>
</dbReference>
<dbReference type="EMBL" id="CP013002">
    <property type="protein sequence ID" value="ALL13071.1"/>
    <property type="molecule type" value="Genomic_DNA"/>
</dbReference>
<organism evidence="4 5">
    <name type="scientific">Caulobacter henricii</name>
    <dbReference type="NCBI Taxonomy" id="69395"/>
    <lineage>
        <taxon>Bacteria</taxon>
        <taxon>Pseudomonadati</taxon>
        <taxon>Pseudomonadota</taxon>
        <taxon>Alphaproteobacteria</taxon>
        <taxon>Caulobacterales</taxon>
        <taxon>Caulobacteraceae</taxon>
        <taxon>Caulobacter</taxon>
    </lineage>
</organism>
<dbReference type="Pfam" id="PF00144">
    <property type="entry name" value="Beta-lactamase"/>
    <property type="match status" value="1"/>
</dbReference>
<feature type="domain" description="Beta-lactamase-related" evidence="3">
    <location>
        <begin position="51"/>
        <end position="334"/>
    </location>
</feature>
<feature type="region of interest" description="Disordered" evidence="1">
    <location>
        <begin position="220"/>
        <end position="259"/>
    </location>
</feature>
<dbReference type="AlphaFoldDB" id="A0A0P0NY70"/>
<accession>A0A0P0NY70</accession>
<gene>
    <name evidence="4" type="ORF">AQ619_06740</name>
</gene>
<dbReference type="OrthoDB" id="5705574at2"/>
<keyword evidence="5" id="KW-1185">Reference proteome</keyword>
<evidence type="ECO:0000313" key="4">
    <source>
        <dbReference type="EMBL" id="ALL13071.1"/>
    </source>
</evidence>
<dbReference type="STRING" id="69395.AQ619_06740"/>
<evidence type="ECO:0000313" key="5">
    <source>
        <dbReference type="Proteomes" id="UP000056905"/>
    </source>
</evidence>
<sequence>MAMGRRTFGGGALGLIALANSASTALAADPPSGSEAFAALPACFTAQASATPFAGIVMAADGENRFTRVAGTTDGIREPTTNQRYHLASVSKVLTQVAIARLVDQGRIQLDAPISTYLPELPAEFGVITVNQLLQHRAGVFSATMMTPDLVEAVLGARSHRDLLPTVLSRPLAFVPGTQSQYSNGGYFVLGAIIEAVSGRSYSGLVDAEVLRPLGMTRTALEPTGDTAEPLTRMAGPGEPPRATPAPMKGFPPLPATAAGDGVSTAEDLLKLARALAGSSFVSTVTKAAVFPQRGPVWRIGQGGGRPGANAYFMVYPERDAAVVVLTNNDPPAGELMGEVLGTMMSGQPCRPLTEADRPSPMRIIRPPPQPS</sequence>
<evidence type="ECO:0000256" key="2">
    <source>
        <dbReference type="SAM" id="SignalP"/>
    </source>
</evidence>
<dbReference type="PANTHER" id="PTHR46825">
    <property type="entry name" value="D-ALANYL-D-ALANINE-CARBOXYPEPTIDASE/ENDOPEPTIDASE AMPH"/>
    <property type="match status" value="1"/>
</dbReference>
<dbReference type="RefSeq" id="WP_062145712.1">
    <property type="nucleotide sequence ID" value="NZ_CP013002.1"/>
</dbReference>
<protein>
    <recommendedName>
        <fullName evidence="3">Beta-lactamase-related domain-containing protein</fullName>
    </recommendedName>
</protein>
<reference evidence="4 5" key="1">
    <citation type="submission" date="2015-10" db="EMBL/GenBank/DDBJ databases">
        <title>Conservation of the essential genome among Caulobacter and Brevundimonas species.</title>
        <authorList>
            <person name="Scott D."/>
            <person name="Ely B."/>
        </authorList>
    </citation>
    <scope>NUCLEOTIDE SEQUENCE [LARGE SCALE GENOMIC DNA]</scope>
    <source>
        <strain evidence="4 5">CB4</strain>
    </source>
</reference>
<dbReference type="InterPro" id="IPR001466">
    <property type="entry name" value="Beta-lactam-related"/>
</dbReference>
<dbReference type="KEGG" id="chq:AQ619_06740"/>
<feature type="chain" id="PRO_5006052512" description="Beta-lactamase-related domain-containing protein" evidence="2">
    <location>
        <begin position="28"/>
        <end position="372"/>
    </location>
</feature>
<evidence type="ECO:0000256" key="1">
    <source>
        <dbReference type="SAM" id="MobiDB-lite"/>
    </source>
</evidence>
<feature type="signal peptide" evidence="2">
    <location>
        <begin position="1"/>
        <end position="27"/>
    </location>
</feature>